<sequence>MNDERPTILDSAAYCSLSFSARALLFELVSQLRTNAHTGDIRNNGDLTTAPGRVQPRGLGDRATVRKAAKELEWAGLIQQTHIGGMHHDPNLYALTWRPLNGSPKLDFGLAGFQMYAYRNAGITKPLKKQKQQVKLSSPHPAN</sequence>
<dbReference type="Proteomes" id="UP000621859">
    <property type="component" value="Unassembled WGS sequence"/>
</dbReference>
<name>A0ABQ2PKN8_9NEIS</name>
<organism evidence="1 2">
    <name type="scientific">Silvimonas amylolytica</name>
    <dbReference type="NCBI Taxonomy" id="449663"/>
    <lineage>
        <taxon>Bacteria</taxon>
        <taxon>Pseudomonadati</taxon>
        <taxon>Pseudomonadota</taxon>
        <taxon>Betaproteobacteria</taxon>
        <taxon>Neisseriales</taxon>
        <taxon>Chitinibacteraceae</taxon>
        <taxon>Silvimonas</taxon>
    </lineage>
</organism>
<gene>
    <name evidence="1" type="ORF">GCM10010971_16820</name>
</gene>
<evidence type="ECO:0008006" key="3">
    <source>
        <dbReference type="Google" id="ProtNLM"/>
    </source>
</evidence>
<accession>A0ABQ2PKN8</accession>
<proteinExistence type="predicted"/>
<comment type="caution">
    <text evidence="1">The sequence shown here is derived from an EMBL/GenBank/DDBJ whole genome shotgun (WGS) entry which is preliminary data.</text>
</comment>
<reference evidence="2" key="1">
    <citation type="journal article" date="2019" name="Int. J. Syst. Evol. Microbiol.">
        <title>The Global Catalogue of Microorganisms (GCM) 10K type strain sequencing project: providing services to taxonomists for standard genome sequencing and annotation.</title>
        <authorList>
            <consortium name="The Broad Institute Genomics Platform"/>
            <consortium name="The Broad Institute Genome Sequencing Center for Infectious Disease"/>
            <person name="Wu L."/>
            <person name="Ma J."/>
        </authorList>
    </citation>
    <scope>NUCLEOTIDE SEQUENCE [LARGE SCALE GENOMIC DNA]</scope>
    <source>
        <strain evidence="2">CGMCC 1.8860</strain>
    </source>
</reference>
<evidence type="ECO:0000313" key="1">
    <source>
        <dbReference type="EMBL" id="GGP25863.1"/>
    </source>
</evidence>
<keyword evidence="2" id="KW-1185">Reference proteome</keyword>
<protein>
    <recommendedName>
        <fullName evidence="3">Helix-turn-helix domain-containing protein</fullName>
    </recommendedName>
</protein>
<dbReference type="EMBL" id="BMLY01000002">
    <property type="protein sequence ID" value="GGP25863.1"/>
    <property type="molecule type" value="Genomic_DNA"/>
</dbReference>
<evidence type="ECO:0000313" key="2">
    <source>
        <dbReference type="Proteomes" id="UP000621859"/>
    </source>
</evidence>
<dbReference type="RefSeq" id="WP_188691754.1">
    <property type="nucleotide sequence ID" value="NZ_BMLY01000002.1"/>
</dbReference>